<protein>
    <submittedName>
        <fullName evidence="5">Transcriptional regulator</fullName>
    </submittedName>
</protein>
<evidence type="ECO:0000256" key="1">
    <source>
        <dbReference type="SAM" id="Coils"/>
    </source>
</evidence>
<keyword evidence="2" id="KW-1133">Transmembrane helix</keyword>
<accession>A0A4S2FJK1</accession>
<feature type="coiled-coil region" evidence="1">
    <location>
        <begin position="374"/>
        <end position="415"/>
    </location>
</feature>
<keyword evidence="2" id="KW-0812">Transmembrane</keyword>
<comment type="caution">
    <text evidence="5">The sequence shown here is derived from an EMBL/GenBank/DDBJ whole genome shotgun (WGS) entry which is preliminary data.</text>
</comment>
<dbReference type="RefSeq" id="WP_135952124.1">
    <property type="nucleotide sequence ID" value="NZ_CAXHRC010000014.1"/>
</dbReference>
<keyword evidence="2" id="KW-0472">Membrane</keyword>
<dbReference type="InterPro" id="IPR045957">
    <property type="entry name" value="DUF6377"/>
</dbReference>
<keyword evidence="1" id="KW-0175">Coiled coil</keyword>
<sequence>MRNLFVFWILLISAPLSASPYSAEIESLLCKLDSLVARKNEFVAAKEEKIDQLRRQRKNVRTLEEQYWLNKMFYDEYFVYNADSAMFYVDKNLSIACEIDRREWQAEWKIKKSFLLAATGLLKEALDELQGVSRQLLAPELKVEYYGQMMYLYSHFGQYSGNDNMGNLREGYYQKEGAYEDSIYATITSQDPFYLWYKGWKFLGTSESGPVKKELLEEVAASRLETRRDAMNAYILACLYREGGQQDAYLKYMALSAMADVRTANKDIASLEELAKALFELGDIDRAYIYINYCLQNAQLYRNRVRVVGISEVQDAIHQAYLERNRMQEARLHVFLIVVSVLSVVLLVAILYIYRQMKHLSNSRTKLNEVNHLLNKHVDELSQAHTRLAEVNEQLQSLNRQLKEANCQLRESNYVKEEYIGYVFAICSNYISKLDEFRKNINRKIKVKQFEDIKVLTDTPAMAQTELKEFYHNFDAIFLHVYPDFVNDFNALLQPDERIMLKEGELLNTELRIYALVRLGINDSIKIAEFLHCSPQTVYNYRLKTRNKAIIPKEEFADTVRSLGKMQE</sequence>
<organism evidence="5 6">
    <name type="scientific">Phocaeicola sartorii</name>
    <dbReference type="NCBI Taxonomy" id="671267"/>
    <lineage>
        <taxon>Bacteria</taxon>
        <taxon>Pseudomonadati</taxon>
        <taxon>Bacteroidota</taxon>
        <taxon>Bacteroidia</taxon>
        <taxon>Bacteroidales</taxon>
        <taxon>Bacteroidaceae</taxon>
        <taxon>Phocaeicola</taxon>
    </lineage>
</organism>
<gene>
    <name evidence="5" type="ORF">E5339_14055</name>
</gene>
<dbReference type="EMBL" id="SRYJ01000032">
    <property type="protein sequence ID" value="TGY69105.1"/>
    <property type="molecule type" value="Genomic_DNA"/>
</dbReference>
<evidence type="ECO:0000256" key="2">
    <source>
        <dbReference type="SAM" id="Phobius"/>
    </source>
</evidence>
<evidence type="ECO:0000313" key="6">
    <source>
        <dbReference type="Proteomes" id="UP000310760"/>
    </source>
</evidence>
<proteinExistence type="predicted"/>
<dbReference type="Pfam" id="PF19904">
    <property type="entry name" value="DUF6377"/>
    <property type="match status" value="1"/>
</dbReference>
<feature type="signal peptide" evidence="3">
    <location>
        <begin position="1"/>
        <end position="18"/>
    </location>
</feature>
<evidence type="ECO:0000313" key="5">
    <source>
        <dbReference type="EMBL" id="TGY69105.1"/>
    </source>
</evidence>
<reference evidence="5 6" key="1">
    <citation type="submission" date="2019-04" db="EMBL/GenBank/DDBJ databases">
        <title>Microbes associate with the intestines of laboratory mice.</title>
        <authorList>
            <person name="Navarre W."/>
            <person name="Wong E."/>
            <person name="Huang K."/>
            <person name="Tropini C."/>
            <person name="Ng K."/>
            <person name="Yu B."/>
        </authorList>
    </citation>
    <scope>NUCLEOTIDE SEQUENCE [LARGE SCALE GENOMIC DNA]</scope>
    <source>
        <strain evidence="5 6">NM22_B1</strain>
    </source>
</reference>
<name>A0A4S2FJK1_9BACT</name>
<keyword evidence="3" id="KW-0732">Signal</keyword>
<feature type="chain" id="PRO_5020659348" evidence="3">
    <location>
        <begin position="19"/>
        <end position="568"/>
    </location>
</feature>
<evidence type="ECO:0000259" key="4">
    <source>
        <dbReference type="Pfam" id="PF19904"/>
    </source>
</evidence>
<feature type="coiled-coil region" evidence="1">
    <location>
        <begin position="36"/>
        <end position="66"/>
    </location>
</feature>
<feature type="transmembrane region" description="Helical" evidence="2">
    <location>
        <begin position="332"/>
        <end position="354"/>
    </location>
</feature>
<evidence type="ECO:0000256" key="3">
    <source>
        <dbReference type="SAM" id="SignalP"/>
    </source>
</evidence>
<dbReference type="AlphaFoldDB" id="A0A4S2FJK1"/>
<feature type="domain" description="DUF6377" evidence="4">
    <location>
        <begin position="375"/>
        <end position="528"/>
    </location>
</feature>
<dbReference type="Proteomes" id="UP000310760">
    <property type="component" value="Unassembled WGS sequence"/>
</dbReference>